<sequence length="545" mass="62775">MQVLGYAHIDRLYEVVQRYDNWYSCDTYYAAQLHVACGCEFKTAWKAGSMSRIDEGDIYTCPRCGKRLVRRTASRPWGQHAFYQTHRNRLVPIDMQFRVLAYKRWVDLEVKYHAVRCTGEHLQVSIHPLRTSCMFTVRADIGRQVLQVISKGKDLQPDEYYVTDIDPVRNPDWPEGTPLRHLSPESYAPQHRREVMQVFTIWRREVERRLAKKLGYRVPSLYVGTSLASGYGLLFTPLQNIAWRLAAPTAPNYDRKQWHSVHSAERETLFSRVLERTRAGKDYATALCDVFHLPQKASVRKALRTGSPFAVVRLAAAHRITSDSNHVLRLAPMLGGISSTRYYDPELWNDADTVAFLHILAVRYGMASVYALLRQRQLSDTLRMYGQLNHRNRKALWDGPRVKMRDLHDSVMTLHDRQTIENQTIEITRVMAALQHRVGPYEFYTPATTLQLVDISNTLHNCVKSYARRAVAHDCIIVGARKHGRIVACIEIRNGAIRQAKLQHNAPAYKDAAFNAALGLWARRHHLQPCDYDMTPPEPYVQKAV</sequence>
<evidence type="ECO:0000313" key="1">
    <source>
        <dbReference type="EMBL" id="DAD98244.1"/>
    </source>
</evidence>
<protein>
    <submittedName>
        <fullName evidence="1">PcfJ like protein</fullName>
    </submittedName>
</protein>
<accession>A0A8S5NV35</accession>
<reference evidence="1" key="1">
    <citation type="journal article" date="2021" name="Proc. Natl. Acad. Sci. U.S.A.">
        <title>A Catalog of Tens of Thousands of Viruses from Human Metagenomes Reveals Hidden Associations with Chronic Diseases.</title>
        <authorList>
            <person name="Tisza M.J."/>
            <person name="Buck C.B."/>
        </authorList>
    </citation>
    <scope>NUCLEOTIDE SEQUENCE</scope>
    <source>
        <strain evidence="1">Ctiu99</strain>
    </source>
</reference>
<dbReference type="EMBL" id="BK015257">
    <property type="protein sequence ID" value="DAD98244.1"/>
    <property type="molecule type" value="Genomic_DNA"/>
</dbReference>
<organism evidence="1">
    <name type="scientific">Myoviridae sp. ctiu99</name>
    <dbReference type="NCBI Taxonomy" id="2825158"/>
    <lineage>
        <taxon>Viruses</taxon>
        <taxon>Duplodnaviria</taxon>
        <taxon>Heunggongvirae</taxon>
        <taxon>Uroviricota</taxon>
        <taxon>Caudoviricetes</taxon>
    </lineage>
</organism>
<name>A0A8S5NV35_9CAUD</name>
<dbReference type="InterPro" id="IPR025586">
    <property type="entry name" value="PcfJ"/>
</dbReference>
<proteinExistence type="predicted"/>
<dbReference type="Pfam" id="PF14284">
    <property type="entry name" value="PcfJ"/>
    <property type="match status" value="1"/>
</dbReference>